<dbReference type="FunFam" id="1.10.20.10:FF:000085">
    <property type="entry name" value="Histone H3.2"/>
    <property type="match status" value="1"/>
</dbReference>
<dbReference type="SMR" id="F2HHW6"/>
<dbReference type="Pfam" id="PF00125">
    <property type="entry name" value="Histone"/>
    <property type="match status" value="1"/>
</dbReference>
<dbReference type="GeneID" id="10447153"/>
<keyword evidence="9" id="KW-0542">Nucleomorph</keyword>
<dbReference type="GO" id="GO:0046982">
    <property type="term" value="F:protein heterodimerization activity"/>
    <property type="evidence" value="ECO:0007669"/>
    <property type="project" value="InterPro"/>
</dbReference>
<dbReference type="EMBL" id="CP002173">
    <property type="protein sequence ID" value="AEA38912.1"/>
    <property type="molecule type" value="Genomic_DNA"/>
</dbReference>
<dbReference type="PANTHER" id="PTHR11426">
    <property type="entry name" value="HISTONE H3"/>
    <property type="match status" value="1"/>
</dbReference>
<dbReference type="SMART" id="SM00428">
    <property type="entry name" value="H3"/>
    <property type="match status" value="1"/>
</dbReference>
<feature type="domain" description="Core Histone H2A/H2B/H3" evidence="8">
    <location>
        <begin position="44"/>
        <end position="130"/>
    </location>
</feature>
<dbReference type="InterPro" id="IPR007125">
    <property type="entry name" value="H2A/H2B/H3"/>
</dbReference>
<evidence type="ECO:0000259" key="8">
    <source>
        <dbReference type="Pfam" id="PF00125"/>
    </source>
</evidence>
<keyword evidence="6" id="KW-0539">Nucleus</keyword>
<dbReference type="GO" id="GO:0000786">
    <property type="term" value="C:nucleosome"/>
    <property type="evidence" value="ECO:0007669"/>
    <property type="project" value="UniProtKB-KW"/>
</dbReference>
<gene>
    <name evidence="9" type="primary">h3</name>
    <name evidence="9" type="ORF">CPARA_2gp254</name>
</gene>
<evidence type="ECO:0000256" key="7">
    <source>
        <dbReference type="ARBA" id="ARBA00023269"/>
    </source>
</evidence>
<keyword evidence="4" id="KW-0158">Chromosome</keyword>
<evidence type="ECO:0000256" key="5">
    <source>
        <dbReference type="ARBA" id="ARBA00023125"/>
    </source>
</evidence>
<evidence type="ECO:0000256" key="2">
    <source>
        <dbReference type="ARBA" id="ARBA00004286"/>
    </source>
</evidence>
<evidence type="ECO:0000256" key="4">
    <source>
        <dbReference type="ARBA" id="ARBA00022454"/>
    </source>
</evidence>
<evidence type="ECO:0000256" key="1">
    <source>
        <dbReference type="ARBA" id="ARBA00004123"/>
    </source>
</evidence>
<dbReference type="RefSeq" id="XP_003239810.1">
    <property type="nucleotide sequence ID" value="XM_003239762.1"/>
</dbReference>
<keyword evidence="7" id="KW-0544">Nucleosome core</keyword>
<name>F2HHW6_9CRYP</name>
<dbReference type="Gene3D" id="1.10.20.10">
    <property type="entry name" value="Histone, subunit A"/>
    <property type="match status" value="1"/>
</dbReference>
<dbReference type="PRINTS" id="PR00622">
    <property type="entry name" value="HISTONEH3"/>
</dbReference>
<keyword evidence="5" id="KW-0238">DNA-binding</keyword>
<evidence type="ECO:0000256" key="6">
    <source>
        <dbReference type="ARBA" id="ARBA00023242"/>
    </source>
</evidence>
<dbReference type="InterPro" id="IPR009072">
    <property type="entry name" value="Histone-fold"/>
</dbReference>
<dbReference type="GO" id="GO:0030527">
    <property type="term" value="F:structural constituent of chromatin"/>
    <property type="evidence" value="ECO:0007669"/>
    <property type="project" value="InterPro"/>
</dbReference>
<comment type="similarity">
    <text evidence="3">Belongs to the histone H3 family.</text>
</comment>
<evidence type="ECO:0000313" key="9">
    <source>
        <dbReference type="EMBL" id="AEA38912.1"/>
    </source>
</evidence>
<evidence type="ECO:0000313" key="10">
    <source>
        <dbReference type="Proteomes" id="UP000243423"/>
    </source>
</evidence>
<dbReference type="Proteomes" id="UP000243423">
    <property type="component" value="Nucleomorph 2"/>
</dbReference>
<reference evidence="9 10" key="1">
    <citation type="journal article" date="2011" name="Genome Biol. Evol.">
        <title>Complete nucleomorph genome sequence of the nonphotosynthetic alga Cryptomonas paramecium reveals a core nucleomorph gene set.</title>
        <authorList>
            <person name="Tanifuji G."/>
            <person name="Onodera N.T."/>
            <person name="Wheeler T.J."/>
            <person name="Dlutek M."/>
            <person name="Donaher N."/>
            <person name="Archibald J.M."/>
        </authorList>
    </citation>
    <scope>NUCLEOTIDE SEQUENCE [LARGE SCALE GENOMIC DNA]</scope>
    <source>
        <strain evidence="9 10">CCAP977/2A</strain>
    </source>
</reference>
<dbReference type="GO" id="GO:0005634">
    <property type="term" value="C:nucleus"/>
    <property type="evidence" value="ECO:0007669"/>
    <property type="project" value="UniProtKB-SubCell"/>
</dbReference>
<proteinExistence type="inferred from homology"/>
<geneLocation type="nucleomorph" evidence="9"/>
<dbReference type="CDD" id="cd22911">
    <property type="entry name" value="HFD_H3"/>
    <property type="match status" value="1"/>
</dbReference>
<dbReference type="InterPro" id="IPR000164">
    <property type="entry name" value="Histone_H3/CENP-A"/>
</dbReference>
<dbReference type="GO" id="GO:0003677">
    <property type="term" value="F:DNA binding"/>
    <property type="evidence" value="ECO:0007669"/>
    <property type="project" value="UniProtKB-KW"/>
</dbReference>
<comment type="subcellular location">
    <subcellularLocation>
        <location evidence="2">Chromosome</location>
    </subcellularLocation>
    <subcellularLocation>
        <location evidence="1">Nucleus</location>
    </subcellularLocation>
</comment>
<evidence type="ECO:0000256" key="3">
    <source>
        <dbReference type="ARBA" id="ARBA00010343"/>
    </source>
</evidence>
<accession>F2HHW6</accession>
<dbReference type="AlphaFoldDB" id="F2HHW6"/>
<protein>
    <submittedName>
        <fullName evidence="9">Histon H3</fullName>
    </submittedName>
</protein>
<sequence length="137" mass="16130">MAKTKILQQKTSENLLFKKELSEIKHETPITDFIDTKKMHRYKPGTVALREIRKLQRSTDLLIKKMPFKRIIRELAQDFKSDLRFQNSAILALQEAAEMYLIALFEDTNLCAIHAKRVTVMPKDIRLAKRMRREGML</sequence>
<dbReference type="SUPFAM" id="SSF47113">
    <property type="entry name" value="Histone-fold"/>
    <property type="match status" value="1"/>
</dbReference>
<organism evidence="9 10">
    <name type="scientific">Cryptomonas paramaecium</name>
    <dbReference type="NCBI Taxonomy" id="2898"/>
    <lineage>
        <taxon>Eukaryota</taxon>
        <taxon>Cryptophyceae</taxon>
        <taxon>Cryptomonadales</taxon>
        <taxon>Cryptomonadaceae</taxon>
        <taxon>Cryptomonas</taxon>
    </lineage>
</organism>